<dbReference type="RefSeq" id="WP_117774502.1">
    <property type="nucleotide sequence ID" value="NZ_QSCR01000001.1"/>
</dbReference>
<evidence type="ECO:0000313" key="1">
    <source>
        <dbReference type="EMBL" id="RGY21359.1"/>
    </source>
</evidence>
<proteinExistence type="predicted"/>
<dbReference type="OrthoDB" id="9899178at2"/>
<dbReference type="AlphaFoldDB" id="A0A413ITX2"/>
<dbReference type="Proteomes" id="UP000286063">
    <property type="component" value="Unassembled WGS sequence"/>
</dbReference>
<comment type="caution">
    <text evidence="1">The sequence shown here is derived from an EMBL/GenBank/DDBJ whole genome shotgun (WGS) entry which is preliminary data.</text>
</comment>
<reference evidence="1 2" key="1">
    <citation type="submission" date="2018-08" db="EMBL/GenBank/DDBJ databases">
        <title>A genome reference for cultivated species of the human gut microbiota.</title>
        <authorList>
            <person name="Zou Y."/>
            <person name="Xue W."/>
            <person name="Luo G."/>
        </authorList>
    </citation>
    <scope>NUCLEOTIDE SEQUENCE [LARGE SCALE GENOMIC DNA]</scope>
    <source>
        <strain evidence="1 2">OF02-7</strain>
    </source>
</reference>
<gene>
    <name evidence="1" type="ORF">DXA50_00450</name>
</gene>
<sequence length="98" mass="11716">MKTLNKIYGKREIMLVAHFIAKRFKLTMSDALKDSWRWFKSNSSNFTFYLSSIIKNRRKQVLSDFNLKRAILSQPVDTASTYNFQNQVFDTKYNCLFR</sequence>
<accession>A0A413ITX2</accession>
<evidence type="ECO:0000313" key="2">
    <source>
        <dbReference type="Proteomes" id="UP000286063"/>
    </source>
</evidence>
<dbReference type="EMBL" id="QSCR01000001">
    <property type="protein sequence ID" value="RGY21359.1"/>
    <property type="molecule type" value="Genomic_DNA"/>
</dbReference>
<protein>
    <submittedName>
        <fullName evidence="1">Uncharacterized protein</fullName>
    </submittedName>
</protein>
<name>A0A413ITX2_9BACT</name>
<organism evidence="1 2">
    <name type="scientific">Butyricimonas virosa</name>
    <dbReference type="NCBI Taxonomy" id="544645"/>
    <lineage>
        <taxon>Bacteria</taxon>
        <taxon>Pseudomonadati</taxon>
        <taxon>Bacteroidota</taxon>
        <taxon>Bacteroidia</taxon>
        <taxon>Bacteroidales</taxon>
        <taxon>Odoribacteraceae</taxon>
        <taxon>Butyricimonas</taxon>
    </lineage>
</organism>